<evidence type="ECO:0000256" key="2">
    <source>
        <dbReference type="ARBA" id="ARBA00012052"/>
    </source>
</evidence>
<dbReference type="Gene3D" id="3.30.70.890">
    <property type="entry name" value="GHMP kinase, C-terminal domain"/>
    <property type="match status" value="1"/>
</dbReference>
<dbReference type="KEGG" id="dpr:Despr_2484"/>
<comment type="function">
    <text evidence="9">Catalyzes the phosphorylation of the position 2 hydroxy group of 4-diphosphocytidyl-2C-methyl-D-erythritol.</text>
</comment>
<evidence type="ECO:0000256" key="3">
    <source>
        <dbReference type="ARBA" id="ARBA00017473"/>
    </source>
</evidence>
<keyword evidence="7 9" id="KW-0067">ATP-binding</keyword>
<dbReference type="Pfam" id="PF08544">
    <property type="entry name" value="GHMP_kinases_C"/>
    <property type="match status" value="1"/>
</dbReference>
<keyword evidence="5 9" id="KW-0547">Nucleotide-binding</keyword>
<dbReference type="InterPro" id="IPR014721">
    <property type="entry name" value="Ribsml_uS5_D2-typ_fold_subgr"/>
</dbReference>
<dbReference type="PANTHER" id="PTHR43527">
    <property type="entry name" value="4-DIPHOSPHOCYTIDYL-2-C-METHYL-D-ERYTHRITOL KINASE, CHLOROPLASTIC"/>
    <property type="match status" value="1"/>
</dbReference>
<dbReference type="UniPathway" id="UPA00056">
    <property type="reaction ID" value="UER00094"/>
</dbReference>
<feature type="domain" description="GHMP kinase N-terminal" evidence="10">
    <location>
        <begin position="68"/>
        <end position="148"/>
    </location>
</feature>
<evidence type="ECO:0000256" key="5">
    <source>
        <dbReference type="ARBA" id="ARBA00022741"/>
    </source>
</evidence>
<dbReference type="GO" id="GO:0019288">
    <property type="term" value="P:isopentenyl diphosphate biosynthetic process, methylerythritol 4-phosphate pathway"/>
    <property type="evidence" value="ECO:0007669"/>
    <property type="project" value="UniProtKB-UniRule"/>
</dbReference>
<dbReference type="EMBL" id="CP002364">
    <property type="protein sequence ID" value="ADW18622.1"/>
    <property type="molecule type" value="Genomic_DNA"/>
</dbReference>
<dbReference type="SUPFAM" id="SSF54211">
    <property type="entry name" value="Ribosomal protein S5 domain 2-like"/>
    <property type="match status" value="1"/>
</dbReference>
<keyword evidence="13" id="KW-1185">Reference proteome</keyword>
<keyword evidence="9" id="KW-0414">Isoprene biosynthesis</keyword>
<dbReference type="Pfam" id="PF00288">
    <property type="entry name" value="GHMP_kinases_N"/>
    <property type="match status" value="1"/>
</dbReference>
<dbReference type="InterPro" id="IPR036554">
    <property type="entry name" value="GHMP_kinase_C_sf"/>
</dbReference>
<gene>
    <name evidence="9" type="primary">ispE</name>
    <name evidence="12" type="ordered locus">Despr_2484</name>
</gene>
<evidence type="ECO:0000256" key="1">
    <source>
        <dbReference type="ARBA" id="ARBA00009684"/>
    </source>
</evidence>
<keyword evidence="6 9" id="KW-0418">Kinase</keyword>
<feature type="domain" description="GHMP kinase C-terminal" evidence="11">
    <location>
        <begin position="224"/>
        <end position="279"/>
    </location>
</feature>
<evidence type="ECO:0000256" key="7">
    <source>
        <dbReference type="ARBA" id="ARBA00022840"/>
    </source>
</evidence>
<dbReference type="GO" id="GO:0050515">
    <property type="term" value="F:4-(cytidine 5'-diphospho)-2-C-methyl-D-erythritol kinase activity"/>
    <property type="evidence" value="ECO:0007669"/>
    <property type="project" value="UniProtKB-UniRule"/>
</dbReference>
<protein>
    <recommendedName>
        <fullName evidence="3 9">4-diphosphocytidyl-2-C-methyl-D-erythritol kinase</fullName>
        <shortName evidence="9">CMK</shortName>
        <ecNumber evidence="2 9">2.7.1.148</ecNumber>
    </recommendedName>
    <alternativeName>
        <fullName evidence="8 9">4-(cytidine-5'-diphospho)-2-C-methyl-D-erythritol kinase</fullName>
    </alternativeName>
</protein>
<dbReference type="PANTHER" id="PTHR43527:SF2">
    <property type="entry name" value="4-DIPHOSPHOCYTIDYL-2-C-METHYL-D-ERYTHRITOL KINASE, CHLOROPLASTIC"/>
    <property type="match status" value="1"/>
</dbReference>
<proteinExistence type="inferred from homology"/>
<feature type="active site" evidence="9">
    <location>
        <position position="143"/>
    </location>
</feature>
<comment type="pathway">
    <text evidence="9">Isoprenoid biosynthesis; isopentenyl diphosphate biosynthesis via DXP pathway; isopentenyl diphosphate from 1-deoxy-D-xylulose 5-phosphate: step 3/6.</text>
</comment>
<evidence type="ECO:0000259" key="11">
    <source>
        <dbReference type="Pfam" id="PF08544"/>
    </source>
</evidence>
<feature type="active site" evidence="9">
    <location>
        <position position="13"/>
    </location>
</feature>
<name>A0A7U4DQ08_DESPD</name>
<comment type="catalytic activity">
    <reaction evidence="9">
        <text>4-CDP-2-C-methyl-D-erythritol + ATP = 4-CDP-2-C-methyl-D-erythritol 2-phosphate + ADP + H(+)</text>
        <dbReference type="Rhea" id="RHEA:18437"/>
        <dbReference type="ChEBI" id="CHEBI:15378"/>
        <dbReference type="ChEBI" id="CHEBI:30616"/>
        <dbReference type="ChEBI" id="CHEBI:57823"/>
        <dbReference type="ChEBI" id="CHEBI:57919"/>
        <dbReference type="ChEBI" id="CHEBI:456216"/>
        <dbReference type="EC" id="2.7.1.148"/>
    </reaction>
</comment>
<dbReference type="NCBIfam" id="TIGR00154">
    <property type="entry name" value="ispE"/>
    <property type="match status" value="1"/>
</dbReference>
<evidence type="ECO:0000256" key="6">
    <source>
        <dbReference type="ARBA" id="ARBA00022777"/>
    </source>
</evidence>
<dbReference type="PIRSF" id="PIRSF010376">
    <property type="entry name" value="IspE"/>
    <property type="match status" value="1"/>
</dbReference>
<dbReference type="Gene3D" id="3.30.230.10">
    <property type="match status" value="1"/>
</dbReference>
<comment type="similarity">
    <text evidence="1 9">Belongs to the GHMP kinase family. IspE subfamily.</text>
</comment>
<dbReference type="Proteomes" id="UP000006365">
    <property type="component" value="Chromosome"/>
</dbReference>
<evidence type="ECO:0000313" key="12">
    <source>
        <dbReference type="EMBL" id="ADW18622.1"/>
    </source>
</evidence>
<evidence type="ECO:0000256" key="9">
    <source>
        <dbReference type="HAMAP-Rule" id="MF_00061"/>
    </source>
</evidence>
<keyword evidence="4 9" id="KW-0808">Transferase</keyword>
<dbReference type="HAMAP" id="MF_00061">
    <property type="entry name" value="IspE"/>
    <property type="match status" value="1"/>
</dbReference>
<dbReference type="NCBIfam" id="NF011202">
    <property type="entry name" value="PRK14608.1"/>
    <property type="match status" value="1"/>
</dbReference>
<reference evidence="12 13" key="1">
    <citation type="journal article" date="2011" name="Stand. Genomic Sci.">
        <title>Complete genome sequence of Desulfobulbus propionicus type strain (1pr3).</title>
        <authorList>
            <person name="Pagani I."/>
            <person name="Lapidus A."/>
            <person name="Nolan M."/>
            <person name="Lucas S."/>
            <person name="Hammon N."/>
            <person name="Deshpande S."/>
            <person name="Cheng J.F."/>
            <person name="Chertkov O."/>
            <person name="Davenport K."/>
            <person name="Tapia R."/>
            <person name="Han C."/>
            <person name="Goodwin L."/>
            <person name="Pitluck S."/>
            <person name="Liolios K."/>
            <person name="Mavromatis K."/>
            <person name="Ivanova N."/>
            <person name="Mikhailova N."/>
            <person name="Pati A."/>
            <person name="Chen A."/>
            <person name="Palaniappan K."/>
            <person name="Land M."/>
            <person name="Hauser L."/>
            <person name="Chang Y.J."/>
            <person name="Jeffries C.D."/>
            <person name="Detter J.C."/>
            <person name="Brambilla E."/>
            <person name="Kannan K.P."/>
            <person name="Djao O.D."/>
            <person name="Rohde M."/>
            <person name="Pukall R."/>
            <person name="Spring S."/>
            <person name="Goker M."/>
            <person name="Sikorski J."/>
            <person name="Woyke T."/>
            <person name="Bristow J."/>
            <person name="Eisen J.A."/>
            <person name="Markowitz V."/>
            <person name="Hugenholtz P."/>
            <person name="Kyrpides N.C."/>
            <person name="Klenk H.P."/>
        </authorList>
    </citation>
    <scope>NUCLEOTIDE SEQUENCE [LARGE SCALE GENOMIC DNA]</scope>
    <source>
        <strain evidence="13">ATCC 33891 / DSM 2032 / 1pr3</strain>
    </source>
</reference>
<dbReference type="SUPFAM" id="SSF55060">
    <property type="entry name" value="GHMP Kinase, C-terminal domain"/>
    <property type="match status" value="1"/>
</dbReference>
<dbReference type="GO" id="GO:0016114">
    <property type="term" value="P:terpenoid biosynthetic process"/>
    <property type="evidence" value="ECO:0007669"/>
    <property type="project" value="UniProtKB-UniRule"/>
</dbReference>
<dbReference type="EC" id="2.7.1.148" evidence="2 9"/>
<evidence type="ECO:0000313" key="13">
    <source>
        <dbReference type="Proteomes" id="UP000006365"/>
    </source>
</evidence>
<dbReference type="InterPro" id="IPR006204">
    <property type="entry name" value="GHMP_kinase_N_dom"/>
</dbReference>
<dbReference type="GO" id="GO:0005524">
    <property type="term" value="F:ATP binding"/>
    <property type="evidence" value="ECO:0007669"/>
    <property type="project" value="UniProtKB-UniRule"/>
</dbReference>
<dbReference type="InterPro" id="IPR004424">
    <property type="entry name" value="IspE"/>
</dbReference>
<accession>A0A7U4DQ08</accession>
<sequence length="301" mass="32629">MQREQLLLRAPAKVNLYLKVIGRRADGYHLLDTLMQKVGLYDEIEVQACAEGIHLHCVNGTLPENRDNIVYRAAELFLRETQGRRKGDANGVRVSLTKRIPVAAGLGGGSSDAAATLNGLNELYQCGCSGAELAAMGLRLGADVPFFLATAPAAIATGIGEQLHPVPPLKGCSLVLVNPGIPVSTRWVYQNFALTVDKIGSNLKNSQEDIDRSFTPREPLLPESWAARSCNDLERVTLARHPQIEQIKAGLVESGAVGALMSGSGPTVFGVFSNRQQAEVGFIRFKSRFVYTYLVDPVEEE</sequence>
<evidence type="ECO:0000259" key="10">
    <source>
        <dbReference type="Pfam" id="PF00288"/>
    </source>
</evidence>
<organism evidence="12 13">
    <name type="scientific">Desulfobulbus propionicus (strain ATCC 33891 / DSM 2032 / VKM B-1956 / 1pr3)</name>
    <dbReference type="NCBI Taxonomy" id="577650"/>
    <lineage>
        <taxon>Bacteria</taxon>
        <taxon>Pseudomonadati</taxon>
        <taxon>Thermodesulfobacteriota</taxon>
        <taxon>Desulfobulbia</taxon>
        <taxon>Desulfobulbales</taxon>
        <taxon>Desulfobulbaceae</taxon>
        <taxon>Desulfobulbus</taxon>
    </lineage>
</organism>
<feature type="binding site" evidence="9">
    <location>
        <begin position="101"/>
        <end position="111"/>
    </location>
    <ligand>
        <name>ATP</name>
        <dbReference type="ChEBI" id="CHEBI:30616"/>
    </ligand>
</feature>
<dbReference type="InterPro" id="IPR020568">
    <property type="entry name" value="Ribosomal_Su5_D2-typ_SF"/>
</dbReference>
<evidence type="ECO:0000256" key="4">
    <source>
        <dbReference type="ARBA" id="ARBA00022679"/>
    </source>
</evidence>
<evidence type="ECO:0000256" key="8">
    <source>
        <dbReference type="ARBA" id="ARBA00032554"/>
    </source>
</evidence>
<dbReference type="AlphaFoldDB" id="A0A7U4DQ08"/>
<dbReference type="InterPro" id="IPR013750">
    <property type="entry name" value="GHMP_kinase_C_dom"/>
</dbReference>